<dbReference type="PANTHER" id="PTHR45702:SF5">
    <property type="entry name" value="ADAM METALLOPEPTIDASE DOMAIN 17B"/>
    <property type="match status" value="1"/>
</dbReference>
<dbReference type="CDD" id="cd04270">
    <property type="entry name" value="ZnMc_TACE_like"/>
    <property type="match status" value="1"/>
</dbReference>
<dbReference type="Pfam" id="PF16698">
    <property type="entry name" value="ADAM17_MPD"/>
    <property type="match status" value="1"/>
</dbReference>
<evidence type="ECO:0000256" key="16">
    <source>
        <dbReference type="ARBA" id="ARBA00023049"/>
    </source>
</evidence>
<evidence type="ECO:0000256" key="19">
    <source>
        <dbReference type="PROSITE-ProRule" id="PRU00276"/>
    </source>
</evidence>
<keyword evidence="14" id="KW-0914">Notch signaling pathway</keyword>
<dbReference type="Pfam" id="PF00244">
    <property type="entry name" value="14-3-3"/>
    <property type="match status" value="1"/>
</dbReference>
<evidence type="ECO:0000256" key="10">
    <source>
        <dbReference type="ARBA" id="ARBA00022723"/>
    </source>
</evidence>
<evidence type="ECO:0000259" key="24">
    <source>
        <dbReference type="PROSITE" id="PS50215"/>
    </source>
</evidence>
<evidence type="ECO:0000259" key="23">
    <source>
        <dbReference type="PROSITE" id="PS50214"/>
    </source>
</evidence>
<evidence type="ECO:0000256" key="15">
    <source>
        <dbReference type="ARBA" id="ARBA00022989"/>
    </source>
</evidence>
<dbReference type="Gene3D" id="4.10.70.30">
    <property type="match status" value="1"/>
</dbReference>
<evidence type="ECO:0000256" key="18">
    <source>
        <dbReference type="ARBA" id="ARBA00023157"/>
    </source>
</evidence>
<dbReference type="InterPro" id="IPR000308">
    <property type="entry name" value="14-3-3"/>
</dbReference>
<comment type="similarity">
    <text evidence="4 20">Belongs to the 14-3-3 family.</text>
</comment>
<evidence type="ECO:0000256" key="4">
    <source>
        <dbReference type="ARBA" id="ARBA00006141"/>
    </source>
</evidence>
<comment type="subcellular location">
    <subcellularLocation>
        <location evidence="3">Cytoplasm</location>
    </subcellularLocation>
    <subcellularLocation>
        <location evidence="2">Membrane</location>
        <topology evidence="2">Single-pass type I membrane protein</topology>
    </subcellularLocation>
</comment>
<keyword evidence="18" id="KW-1015">Disulfide bond</keyword>
<dbReference type="Pfam" id="PF13688">
    <property type="entry name" value="Reprolysin_5"/>
    <property type="match status" value="1"/>
</dbReference>
<comment type="subunit">
    <text evidence="5">Homodimer, and heterodimer with other family members.</text>
</comment>
<evidence type="ECO:0000256" key="7">
    <source>
        <dbReference type="ARBA" id="ARBA00022490"/>
    </source>
</evidence>
<evidence type="ECO:0000256" key="8">
    <source>
        <dbReference type="ARBA" id="ARBA00022670"/>
    </source>
</evidence>
<dbReference type="AlphaFoldDB" id="A0AAD8ZBC9"/>
<dbReference type="InterPro" id="IPR042584">
    <property type="entry name" value="14-3-3_theta"/>
</dbReference>
<dbReference type="PRINTS" id="PR00305">
    <property type="entry name" value="1433ZETA"/>
</dbReference>
<evidence type="ECO:0000256" key="13">
    <source>
        <dbReference type="ARBA" id="ARBA00022833"/>
    </source>
</evidence>
<evidence type="ECO:0000256" key="5">
    <source>
        <dbReference type="ARBA" id="ARBA00011625"/>
    </source>
</evidence>
<dbReference type="InterPro" id="IPR036815">
    <property type="entry name" value="14-3-3_dom_sf"/>
</dbReference>
<dbReference type="EMBL" id="JAROKS010000015">
    <property type="protein sequence ID" value="KAK1796030.1"/>
    <property type="molecule type" value="Genomic_DNA"/>
</dbReference>
<feature type="region of interest" description="Disordered" evidence="21">
    <location>
        <begin position="450"/>
        <end position="469"/>
    </location>
</feature>
<dbReference type="Gene3D" id="3.40.390.10">
    <property type="entry name" value="Collagenase (Catalytic Domain)"/>
    <property type="match status" value="1"/>
</dbReference>
<evidence type="ECO:0000256" key="6">
    <source>
        <dbReference type="ARBA" id="ARBA00014997"/>
    </source>
</evidence>
<comment type="caution">
    <text evidence="19">Lacks conserved residue(s) required for the propagation of feature annotation.</text>
</comment>
<evidence type="ECO:0000256" key="3">
    <source>
        <dbReference type="ARBA" id="ARBA00004496"/>
    </source>
</evidence>
<feature type="binding site" evidence="19">
    <location>
        <position position="665"/>
    </location>
    <ligand>
        <name>Zn(2+)</name>
        <dbReference type="ChEBI" id="CHEBI:29105"/>
        <note>catalytic</note>
    </ligand>
</feature>
<evidence type="ECO:0000256" key="2">
    <source>
        <dbReference type="ARBA" id="ARBA00004479"/>
    </source>
</evidence>
<reference evidence="25" key="1">
    <citation type="submission" date="2023-03" db="EMBL/GenBank/DDBJ databases">
        <title>Electrophorus voltai genome.</title>
        <authorList>
            <person name="Bian C."/>
        </authorList>
    </citation>
    <scope>NUCLEOTIDE SEQUENCE</scope>
    <source>
        <strain evidence="25">CB-2022</strain>
        <tissue evidence="25">Muscle</tissue>
    </source>
</reference>
<comment type="cofactor">
    <cofactor evidence="1">
        <name>Zn(2+)</name>
        <dbReference type="ChEBI" id="CHEBI:29105"/>
    </cofactor>
</comment>
<dbReference type="GO" id="GO:0046872">
    <property type="term" value="F:metal ion binding"/>
    <property type="evidence" value="ECO:0007669"/>
    <property type="project" value="UniProtKB-KW"/>
</dbReference>
<dbReference type="PANTHER" id="PTHR45702">
    <property type="entry name" value="ADAM10/ADAM17 METALLOPEPTIDASE FAMILY MEMBER"/>
    <property type="match status" value="1"/>
</dbReference>
<dbReference type="Proteomes" id="UP001239994">
    <property type="component" value="Unassembled WGS sequence"/>
</dbReference>
<evidence type="ECO:0000256" key="11">
    <source>
        <dbReference type="ARBA" id="ARBA00022729"/>
    </source>
</evidence>
<keyword evidence="13 19" id="KW-0862">Zinc</keyword>
<keyword evidence="12" id="KW-0378">Hydrolase</keyword>
<evidence type="ECO:0000256" key="9">
    <source>
        <dbReference type="ARBA" id="ARBA00022692"/>
    </source>
</evidence>
<dbReference type="InterPro" id="IPR034025">
    <property type="entry name" value="ADAM10_ADAM17"/>
</dbReference>
<dbReference type="GO" id="GO:0005737">
    <property type="term" value="C:cytoplasm"/>
    <property type="evidence" value="ECO:0007669"/>
    <property type="project" value="UniProtKB-SubCell"/>
</dbReference>
<proteinExistence type="inferred from homology"/>
<dbReference type="InterPro" id="IPR051489">
    <property type="entry name" value="ADAM_Metalloproteinase"/>
</dbReference>
<dbReference type="GO" id="GO:0007219">
    <property type="term" value="P:Notch signaling pathway"/>
    <property type="evidence" value="ECO:0007669"/>
    <property type="project" value="UniProtKB-KW"/>
</dbReference>
<dbReference type="GO" id="GO:0004222">
    <property type="term" value="F:metalloendopeptidase activity"/>
    <property type="evidence" value="ECO:0007669"/>
    <property type="project" value="InterPro"/>
</dbReference>
<dbReference type="FunFam" id="4.10.70.10:FF:000003">
    <property type="entry name" value="Disintegrin and metalloproteinase domain-containing protein 17"/>
    <property type="match status" value="1"/>
</dbReference>
<dbReference type="InterPro" id="IPR032029">
    <property type="entry name" value="ADAM17_MPD"/>
</dbReference>
<accession>A0AAD8ZBC9</accession>
<feature type="transmembrane region" description="Helical" evidence="22">
    <location>
        <begin position="974"/>
        <end position="996"/>
    </location>
</feature>
<dbReference type="SUPFAM" id="SSF48445">
    <property type="entry name" value="14-3-3 protein"/>
    <property type="match status" value="1"/>
</dbReference>
<dbReference type="SUPFAM" id="SSF55486">
    <property type="entry name" value="Metalloproteases ('zincins'), catalytic domain"/>
    <property type="match status" value="1"/>
</dbReference>
<feature type="binding site" evidence="19">
    <location>
        <position position="675"/>
    </location>
    <ligand>
        <name>Zn(2+)</name>
        <dbReference type="ChEBI" id="CHEBI:29105"/>
        <note>catalytic</note>
    </ligand>
</feature>
<dbReference type="SMART" id="SM00050">
    <property type="entry name" value="DISIN"/>
    <property type="match status" value="1"/>
</dbReference>
<dbReference type="GO" id="GO:0006509">
    <property type="term" value="P:membrane protein ectodomain proteolysis"/>
    <property type="evidence" value="ECO:0007669"/>
    <property type="project" value="TreeGrafter"/>
</dbReference>
<dbReference type="InterPro" id="IPR001762">
    <property type="entry name" value="Disintegrin_dom"/>
</dbReference>
<keyword evidence="26" id="KW-1185">Reference proteome</keyword>
<dbReference type="PROSITE" id="PS50214">
    <property type="entry name" value="DISINTEGRIN_2"/>
    <property type="match status" value="1"/>
</dbReference>
<keyword evidence="8" id="KW-0645">Protease</keyword>
<dbReference type="FunFam" id="1.20.190.20:FF:000001">
    <property type="entry name" value="14-3-3 gamma 1"/>
    <property type="match status" value="1"/>
</dbReference>
<evidence type="ECO:0000313" key="25">
    <source>
        <dbReference type="EMBL" id="KAK1796030.1"/>
    </source>
</evidence>
<feature type="domain" description="Disintegrin" evidence="23">
    <location>
        <begin position="777"/>
        <end position="865"/>
    </location>
</feature>
<dbReference type="PROSITE" id="PS00797">
    <property type="entry name" value="1433_2"/>
    <property type="match status" value="1"/>
</dbReference>
<dbReference type="CDD" id="cd14246">
    <property type="entry name" value="ADAM17_MPD"/>
    <property type="match status" value="1"/>
</dbReference>
<keyword evidence="16" id="KW-0482">Metalloprotease</keyword>
<name>A0AAD8ZBC9_9TELE</name>
<dbReference type="SMART" id="SM00101">
    <property type="entry name" value="14_3_3"/>
    <property type="match status" value="1"/>
</dbReference>
<dbReference type="PROSITE" id="PS50215">
    <property type="entry name" value="ADAM_MEPRO"/>
    <property type="match status" value="1"/>
</dbReference>
<evidence type="ECO:0000256" key="20">
    <source>
        <dbReference type="RuleBase" id="RU003466"/>
    </source>
</evidence>
<evidence type="ECO:0000256" key="21">
    <source>
        <dbReference type="SAM" id="MobiDB-lite"/>
    </source>
</evidence>
<sequence>MDTLGTDNISDECQNRGEFQMTMDKTELIQKAKLAEQAERYDDMAMSMKAVTEQGAELTNEERNLLSVAYKNVVGARRSAWRVISSIEQKTDSPEKKLQMVKEYREKVESELRDICNDVLGLLGKYLIENSSNAESKVFYLKMKGDYYRYLAEVASGDDRKDTISNSQSAYQDAFDISKKEMQPTHPIRLGLALNFSVFYYEILNSPEQACALAKQAFDEAIAELDTLNEDSYKDSTLIMQLLRDNLTLWTSDNAADEGHLGSVLSDFDVLSLSSLQQHSVRKRDVQSHTHAERLISFTALQSKMHEECMSDASSSSLGCSARHFRLYLATNTELFTDDFSAVVMGVGRTQEAYEVQRQNFFTGHVIGREESSRVQAHIDDSDFTAHILTDEAEYNIEPLWRFTEGAPDGRLLVYRSEDIRNMSRLAAPKVCGYITTPATQLLPENVRTASALEEEEEEEEHLRERRQAVDHSKNTCPLLLVADYRFFRHMGRREESTTINYLIELIDRVDDIYRNTSWDEEFKGYGVQIQQELTCYFLLCQIIINRNPTPVESGKAHFNMKGSPVKNRDVWDVKKLLEQFSIDIADNASRVCLAHLFTYQDFDEGTLGLAYVAPAKDGVPGGLCSKEGLQSSDHRAMFLNTGLTSTKNYGKTILTKEADLVTTHELGHNFGAVHDPDEVPYCAPSEEQGGKYVMYPIAVSGDRSNNKVHIFLMYRSTTVALLRLSFKDSFMPHLAVRLTPVSCPCASSQLFSNCSKISIAKRLRHKSASCFKERNSKVCGNSRVEEGEECDPGLLHLSTDPCCTATCKLRLDKKCSDRNSACCKNCMYEKQGKQCQEAINATCKGVSYCTGNSSECPPPGNLPDHTTCVDSGQCLKGECVPFCEASQKLQSCACNVTDSSCQVCCRSASGVCMPYRDKQGNFLYLRKGKPCTVGFCDGAGKCMKQVQDMIERLWDFMDKLNINTFGKFLADNIVVSVLVFSLLFWIPLSILVHCVDRKLDQQYEFNTRSLFYPSNAELLSTLESASVRIFKPPPAALSVVPRFHNAGPLQTSTPPVLLPPASPAMTISGPLPSMEHQRMATIQEDPSYDSHLGDQAPVEEFPMPSSIPRSFEDLTESREQALPFRMNRHRPRKSKETEC</sequence>
<dbReference type="PROSITE" id="PS00796">
    <property type="entry name" value="1433_1"/>
    <property type="match status" value="1"/>
</dbReference>
<dbReference type="InterPro" id="IPR023409">
    <property type="entry name" value="14-3-3_CS"/>
</dbReference>
<keyword evidence="9 22" id="KW-0812">Transmembrane</keyword>
<feature type="active site" evidence="19">
    <location>
        <position position="666"/>
    </location>
</feature>
<dbReference type="InterPro" id="IPR024079">
    <property type="entry name" value="MetalloPept_cat_dom_sf"/>
</dbReference>
<keyword evidence="15 22" id="KW-1133">Transmembrane helix</keyword>
<gene>
    <name evidence="25" type="ORF">P4O66_009125</name>
</gene>
<evidence type="ECO:0000256" key="17">
    <source>
        <dbReference type="ARBA" id="ARBA00023136"/>
    </source>
</evidence>
<keyword evidence="17 22" id="KW-0472">Membrane</keyword>
<dbReference type="InterPro" id="IPR023410">
    <property type="entry name" value="14-3-3_domain"/>
</dbReference>
<dbReference type="Pfam" id="PF00200">
    <property type="entry name" value="Disintegrin"/>
    <property type="match status" value="1"/>
</dbReference>
<evidence type="ECO:0000256" key="22">
    <source>
        <dbReference type="SAM" id="Phobius"/>
    </source>
</evidence>
<keyword evidence="10 19" id="KW-0479">Metal-binding</keyword>
<evidence type="ECO:0000256" key="1">
    <source>
        <dbReference type="ARBA" id="ARBA00001947"/>
    </source>
</evidence>
<organism evidence="25 26">
    <name type="scientific">Electrophorus voltai</name>
    <dbReference type="NCBI Taxonomy" id="2609070"/>
    <lineage>
        <taxon>Eukaryota</taxon>
        <taxon>Metazoa</taxon>
        <taxon>Chordata</taxon>
        <taxon>Craniata</taxon>
        <taxon>Vertebrata</taxon>
        <taxon>Euteleostomi</taxon>
        <taxon>Actinopterygii</taxon>
        <taxon>Neopterygii</taxon>
        <taxon>Teleostei</taxon>
        <taxon>Ostariophysi</taxon>
        <taxon>Gymnotiformes</taxon>
        <taxon>Gymnotoidei</taxon>
        <taxon>Gymnotidae</taxon>
        <taxon>Electrophorus</taxon>
    </lineage>
</organism>
<dbReference type="Gene3D" id="1.20.190.20">
    <property type="entry name" value="14-3-3 domain"/>
    <property type="match status" value="1"/>
</dbReference>
<dbReference type="Gene3D" id="4.10.70.10">
    <property type="entry name" value="Disintegrin domain"/>
    <property type="match status" value="1"/>
</dbReference>
<feature type="domain" description="Peptidase M12B" evidence="24">
    <location>
        <begin position="475"/>
        <end position="776"/>
    </location>
</feature>
<evidence type="ECO:0000313" key="26">
    <source>
        <dbReference type="Proteomes" id="UP001239994"/>
    </source>
</evidence>
<dbReference type="SUPFAM" id="SSF57552">
    <property type="entry name" value="Blood coagulation inhibitor (disintegrin)"/>
    <property type="match status" value="1"/>
</dbReference>
<feature type="binding site" evidence="19">
    <location>
        <position position="669"/>
    </location>
    <ligand>
        <name>Zn(2+)</name>
        <dbReference type="ChEBI" id="CHEBI:29105"/>
        <note>catalytic</note>
    </ligand>
</feature>
<comment type="caution">
    <text evidence="25">The sequence shown here is derived from an EMBL/GenBank/DDBJ whole genome shotgun (WGS) entry which is preliminary data.</text>
</comment>
<feature type="region of interest" description="Disordered" evidence="21">
    <location>
        <begin position="1089"/>
        <end position="1140"/>
    </location>
</feature>
<keyword evidence="11" id="KW-0732">Signal</keyword>
<evidence type="ECO:0000256" key="14">
    <source>
        <dbReference type="ARBA" id="ARBA00022976"/>
    </source>
</evidence>
<evidence type="ECO:0000256" key="12">
    <source>
        <dbReference type="ARBA" id="ARBA00022801"/>
    </source>
</evidence>
<dbReference type="InterPro" id="IPR001590">
    <property type="entry name" value="Peptidase_M12B"/>
</dbReference>
<dbReference type="InterPro" id="IPR036436">
    <property type="entry name" value="Disintegrin_dom_sf"/>
</dbReference>
<dbReference type="GO" id="GO:0005886">
    <property type="term" value="C:plasma membrane"/>
    <property type="evidence" value="ECO:0007669"/>
    <property type="project" value="TreeGrafter"/>
</dbReference>
<feature type="compositionally biased region" description="Basic and acidic residues" evidence="21">
    <location>
        <begin position="1111"/>
        <end position="1120"/>
    </location>
</feature>
<keyword evidence="7" id="KW-0963">Cytoplasm</keyword>
<protein>
    <recommendedName>
        <fullName evidence="6">14-3-3 protein theta</fullName>
    </recommendedName>
</protein>
<dbReference type="CDD" id="cd10023">
    <property type="entry name" value="14-3-3_theta"/>
    <property type="match status" value="1"/>
</dbReference>